<evidence type="ECO:0000256" key="4">
    <source>
        <dbReference type="SAM" id="Phobius"/>
    </source>
</evidence>
<evidence type="ECO:0000259" key="6">
    <source>
        <dbReference type="Pfam" id="PF08263"/>
    </source>
</evidence>
<proteinExistence type="predicted"/>
<dbReference type="Gene3D" id="3.80.10.10">
    <property type="entry name" value="Ribonuclease Inhibitor"/>
    <property type="match status" value="1"/>
</dbReference>
<keyword evidence="2 5" id="KW-0732">Signal</keyword>
<feature type="transmembrane region" description="Helical" evidence="4">
    <location>
        <begin position="95"/>
        <end position="118"/>
    </location>
</feature>
<keyword evidence="4" id="KW-0472">Membrane</keyword>
<evidence type="ECO:0000256" key="1">
    <source>
        <dbReference type="ARBA" id="ARBA00022614"/>
    </source>
</evidence>
<dbReference type="InterPro" id="IPR001611">
    <property type="entry name" value="Leu-rich_rpt"/>
</dbReference>
<evidence type="ECO:0000256" key="3">
    <source>
        <dbReference type="ARBA" id="ARBA00022737"/>
    </source>
</evidence>
<gene>
    <name evidence="7" type="ORF">WN944_023538</name>
</gene>
<evidence type="ECO:0000256" key="2">
    <source>
        <dbReference type="ARBA" id="ARBA00022729"/>
    </source>
</evidence>
<dbReference type="EMBL" id="JBCGBO010000001">
    <property type="protein sequence ID" value="KAK9230566.1"/>
    <property type="molecule type" value="Genomic_DNA"/>
</dbReference>
<feature type="signal peptide" evidence="5">
    <location>
        <begin position="1"/>
        <end position="24"/>
    </location>
</feature>
<keyword evidence="8" id="KW-1185">Reference proteome</keyword>
<dbReference type="InterPro" id="IPR013210">
    <property type="entry name" value="LRR_N_plant-typ"/>
</dbReference>
<dbReference type="AlphaFoldDB" id="A0AAP0R3U9"/>
<name>A0AAP0R3U9_9ROSI</name>
<dbReference type="InterPro" id="IPR032675">
    <property type="entry name" value="LRR_dom_sf"/>
</dbReference>
<evidence type="ECO:0000256" key="5">
    <source>
        <dbReference type="SAM" id="SignalP"/>
    </source>
</evidence>
<feature type="chain" id="PRO_5042958250" description="Leucine-rich repeat-containing N-terminal plant-type domain-containing protein" evidence="5">
    <location>
        <begin position="25"/>
        <end position="172"/>
    </location>
</feature>
<evidence type="ECO:0000313" key="8">
    <source>
        <dbReference type="Proteomes" id="UP001428341"/>
    </source>
</evidence>
<comment type="caution">
    <text evidence="7">The sequence shown here is derived from an EMBL/GenBank/DDBJ whole genome shotgun (WGS) entry which is preliminary data.</text>
</comment>
<keyword evidence="4" id="KW-1133">Transmembrane helix</keyword>
<feature type="domain" description="Leucine-rich repeat-containing N-terminal plant-type" evidence="6">
    <location>
        <begin position="25"/>
        <end position="64"/>
    </location>
</feature>
<sequence length="172" mass="19340">MEKRVLVFYLVWTIVLVALPMISANAEVDALYIFKSKLQDPTNSLQSWDNLPGNLCTWFHVTCNPEGSVTRVDLGNAALSGELAPELGQLKNLELLSSLLLLPWGFLLCQYILPFVYYRELYGNNLSGHIPSALGNLIKLKSLDLYSNLFNGTIPDTLANLKQLKYLYDLFP</sequence>
<dbReference type="SUPFAM" id="SSF52058">
    <property type="entry name" value="L domain-like"/>
    <property type="match status" value="1"/>
</dbReference>
<dbReference type="PANTHER" id="PTHR47988">
    <property type="entry name" value="SOMATIC EMBRYOGENESIS RECEPTOR KINASE 1"/>
    <property type="match status" value="1"/>
</dbReference>
<dbReference type="Proteomes" id="UP001428341">
    <property type="component" value="Unassembled WGS sequence"/>
</dbReference>
<accession>A0AAP0R3U9</accession>
<dbReference type="Pfam" id="PF08263">
    <property type="entry name" value="LRRNT_2"/>
    <property type="match status" value="1"/>
</dbReference>
<keyword evidence="1" id="KW-0433">Leucine-rich repeat</keyword>
<reference evidence="7 8" key="1">
    <citation type="submission" date="2024-05" db="EMBL/GenBank/DDBJ databases">
        <title>Haplotype-resolved chromosome-level genome assembly of Huyou (Citrus changshanensis).</title>
        <authorList>
            <person name="Miao C."/>
            <person name="Chen W."/>
            <person name="Wu Y."/>
            <person name="Wang L."/>
            <person name="Zhao S."/>
            <person name="Grierson D."/>
            <person name="Xu C."/>
            <person name="Chen K."/>
        </authorList>
    </citation>
    <scope>NUCLEOTIDE SEQUENCE [LARGE SCALE GENOMIC DNA]</scope>
    <source>
        <strain evidence="7">01-14</strain>
        <tissue evidence="7">Leaf</tissue>
    </source>
</reference>
<organism evidence="7 8">
    <name type="scientific">Citrus x changshan-huyou</name>
    <dbReference type="NCBI Taxonomy" id="2935761"/>
    <lineage>
        <taxon>Eukaryota</taxon>
        <taxon>Viridiplantae</taxon>
        <taxon>Streptophyta</taxon>
        <taxon>Embryophyta</taxon>
        <taxon>Tracheophyta</taxon>
        <taxon>Spermatophyta</taxon>
        <taxon>Magnoliopsida</taxon>
        <taxon>eudicotyledons</taxon>
        <taxon>Gunneridae</taxon>
        <taxon>Pentapetalae</taxon>
        <taxon>rosids</taxon>
        <taxon>malvids</taxon>
        <taxon>Sapindales</taxon>
        <taxon>Rutaceae</taxon>
        <taxon>Aurantioideae</taxon>
        <taxon>Citrus</taxon>
    </lineage>
</organism>
<protein>
    <recommendedName>
        <fullName evidence="6">Leucine-rich repeat-containing N-terminal plant-type domain-containing protein</fullName>
    </recommendedName>
</protein>
<keyword evidence="4" id="KW-0812">Transmembrane</keyword>
<keyword evidence="3" id="KW-0677">Repeat</keyword>
<dbReference type="Pfam" id="PF00560">
    <property type="entry name" value="LRR_1"/>
    <property type="match status" value="2"/>
</dbReference>
<evidence type="ECO:0000313" key="7">
    <source>
        <dbReference type="EMBL" id="KAK9230566.1"/>
    </source>
</evidence>